<organism evidence="1 2">
    <name type="scientific">Burkholderia anthinoferrum</name>
    <dbReference type="NCBI Taxonomy" id="3090833"/>
    <lineage>
        <taxon>Bacteria</taxon>
        <taxon>Pseudomonadati</taxon>
        <taxon>Pseudomonadota</taxon>
        <taxon>Betaproteobacteria</taxon>
        <taxon>Burkholderiales</taxon>
        <taxon>Burkholderiaceae</taxon>
        <taxon>Burkholderia</taxon>
    </lineage>
</organism>
<dbReference type="Proteomes" id="UP001304467">
    <property type="component" value="Unassembled WGS sequence"/>
</dbReference>
<keyword evidence="2" id="KW-1185">Reference proteome</keyword>
<accession>A0ABU5WK85</accession>
<dbReference type="EMBL" id="JAWRLE010000008">
    <property type="protein sequence ID" value="MEB2578832.1"/>
    <property type="molecule type" value="Genomic_DNA"/>
</dbReference>
<gene>
    <name evidence="1" type="ORF">SB593_07640</name>
</gene>
<evidence type="ECO:0008006" key="3">
    <source>
        <dbReference type="Google" id="ProtNLM"/>
    </source>
</evidence>
<dbReference type="RefSeq" id="WP_143328752.1">
    <property type="nucleotide sequence ID" value="NZ_JAWRKY010000008.1"/>
</dbReference>
<evidence type="ECO:0000313" key="2">
    <source>
        <dbReference type="Proteomes" id="UP001304467"/>
    </source>
</evidence>
<reference evidence="1 2" key="1">
    <citation type="journal article" date="2023" name="Front. Microbiol.">
        <title>Genomic analyses of Burkholderia respiratory isolates indicates two evolutionarily distinct B. anthina clades.</title>
        <authorList>
            <person name="Pham A."/>
            <person name="Volmer J.G."/>
            <person name="Chambers D.C."/>
            <person name="Smith D.J."/>
            <person name="Reid D.W."/>
            <person name="Burr L."/>
            <person name="Wells T.J."/>
        </authorList>
    </citation>
    <scope>NUCLEOTIDE SEQUENCE [LARGE SCALE GENOMIC DNA]</scope>
    <source>
        <strain evidence="1 2">BCCIQ07A</strain>
    </source>
</reference>
<name>A0ABU5WK85_9BURK</name>
<proteinExistence type="predicted"/>
<comment type="caution">
    <text evidence="1">The sequence shown here is derived from an EMBL/GenBank/DDBJ whole genome shotgun (WGS) entry which is preliminary data.</text>
</comment>
<evidence type="ECO:0000313" key="1">
    <source>
        <dbReference type="EMBL" id="MEB2578832.1"/>
    </source>
</evidence>
<protein>
    <recommendedName>
        <fullName evidence="3">LysR family transcriptional regulator</fullName>
    </recommendedName>
</protein>
<sequence length="69" mass="7734">MIAEDWERCHFDGRRAMPIRGWLVRVASGRSRPAASVATDLLERSRHRESLPSWATIRDNDGVQAAAAC</sequence>